<dbReference type="AlphaFoldDB" id="A0A7Z0IXR9"/>
<dbReference type="InterPro" id="IPR000055">
    <property type="entry name" value="Restrct_endonuc_typeI_TRD"/>
</dbReference>
<evidence type="ECO:0000256" key="2">
    <source>
        <dbReference type="ARBA" id="ARBA00022747"/>
    </source>
</evidence>
<sequence>MSGDDYERVGDLVTLVRGTTYKGALVGKPGPALLGLGSIVPGGGFRAGDFKTYGGECPEQLMLRPGDLYVSLKGATKDGEMIGSVAQVPSQVASGRLTQDTVKLVIAPEFEELRQYLYWLLRAPQYRAYCAGRATGSAVVALSRDDFLAYPVPRFTAFRAAVVALLESLDDKIELNRRMNETLEAMAQAIFRDWFVDFGPTRRKLEGTTDPVTIMGGLVQDMGRAEALADLFPVALGDDGLPEGWKKKALLEEAKLISGGTPKTDREDYWDGGVPWASAKDVSQCGETLLLHTERNITQSGLANSSTKMVPKFSTVVVARGATTGRYCMFAEDMAMNQTCYALYSTSGRPFLLYNMFGALIGELVQAAHGSVFDTITTKTLATGSVIYVEGVAAAFENTVAPLYEAIENNSRQNRMLSATRDLLLPKLMSGEILFSEAEDRLEAAQ</sequence>
<dbReference type="InterPro" id="IPR044946">
    <property type="entry name" value="Restrct_endonuc_typeI_TRD_sf"/>
</dbReference>
<dbReference type="PANTHER" id="PTHR30408:SF13">
    <property type="entry name" value="TYPE I RESTRICTION ENZYME HINDI SPECIFICITY SUBUNIT"/>
    <property type="match status" value="1"/>
</dbReference>
<dbReference type="PANTHER" id="PTHR30408">
    <property type="entry name" value="TYPE-1 RESTRICTION ENZYME ECOKI SPECIFICITY PROTEIN"/>
    <property type="match status" value="1"/>
</dbReference>
<gene>
    <name evidence="5" type="ORF">GGI64_002188</name>
</gene>
<keyword evidence="3" id="KW-0238">DNA-binding</keyword>
<comment type="caution">
    <text evidence="5">The sequence shown here is derived from an EMBL/GenBank/DDBJ whole genome shotgun (WGS) entry which is preliminary data.</text>
</comment>
<protein>
    <submittedName>
        <fullName evidence="5">Type I restriction enzyme S subunit</fullName>
        <ecNumber evidence="5">3.1.21.3</ecNumber>
    </submittedName>
</protein>
<reference evidence="5 6" key="1">
    <citation type="submission" date="2020-07" db="EMBL/GenBank/DDBJ databases">
        <title>Genomic Encyclopedia of Type Strains, Phase IV (KMG-V): Genome sequencing to study the core and pangenomes of soil and plant-associated prokaryotes.</title>
        <authorList>
            <person name="Whitman W."/>
        </authorList>
    </citation>
    <scope>NUCLEOTIDE SEQUENCE [LARGE SCALE GENOMIC DNA]</scope>
    <source>
        <strain evidence="5 6">SEMIA 4052</strain>
    </source>
</reference>
<organism evidence="5 6">
    <name type="scientific">Rhizobium leguminosarum</name>
    <dbReference type="NCBI Taxonomy" id="384"/>
    <lineage>
        <taxon>Bacteria</taxon>
        <taxon>Pseudomonadati</taxon>
        <taxon>Pseudomonadota</taxon>
        <taxon>Alphaproteobacteria</taxon>
        <taxon>Hyphomicrobiales</taxon>
        <taxon>Rhizobiaceae</taxon>
        <taxon>Rhizobium/Agrobacterium group</taxon>
        <taxon>Rhizobium</taxon>
    </lineage>
</organism>
<dbReference type="Proteomes" id="UP000535276">
    <property type="component" value="Unassembled WGS sequence"/>
</dbReference>
<evidence type="ECO:0000313" key="5">
    <source>
        <dbReference type="EMBL" id="NYJ11137.1"/>
    </source>
</evidence>
<dbReference type="Pfam" id="PF01420">
    <property type="entry name" value="Methylase_S"/>
    <property type="match status" value="1"/>
</dbReference>
<evidence type="ECO:0000259" key="4">
    <source>
        <dbReference type="Pfam" id="PF01420"/>
    </source>
</evidence>
<evidence type="ECO:0000256" key="3">
    <source>
        <dbReference type="ARBA" id="ARBA00023125"/>
    </source>
</evidence>
<keyword evidence="2" id="KW-0680">Restriction system</keyword>
<dbReference type="GO" id="GO:0003677">
    <property type="term" value="F:DNA binding"/>
    <property type="evidence" value="ECO:0007669"/>
    <property type="project" value="UniProtKB-KW"/>
</dbReference>
<dbReference type="EC" id="3.1.21.3" evidence="5"/>
<dbReference type="GO" id="GO:0009035">
    <property type="term" value="F:type I site-specific deoxyribonuclease activity"/>
    <property type="evidence" value="ECO:0007669"/>
    <property type="project" value="UniProtKB-EC"/>
</dbReference>
<dbReference type="EMBL" id="JACBZV010000003">
    <property type="protein sequence ID" value="NYJ11137.1"/>
    <property type="molecule type" value="Genomic_DNA"/>
</dbReference>
<proteinExistence type="inferred from homology"/>
<evidence type="ECO:0000256" key="1">
    <source>
        <dbReference type="ARBA" id="ARBA00010923"/>
    </source>
</evidence>
<dbReference type="Gene3D" id="3.90.220.20">
    <property type="entry name" value="DNA methylase specificity domains"/>
    <property type="match status" value="2"/>
</dbReference>
<dbReference type="GO" id="GO:0009307">
    <property type="term" value="P:DNA restriction-modification system"/>
    <property type="evidence" value="ECO:0007669"/>
    <property type="project" value="UniProtKB-KW"/>
</dbReference>
<name>A0A7Z0IXR9_RHILE</name>
<dbReference type="CDD" id="cd17243">
    <property type="entry name" value="RMtype1_S_AchA6I-TRD2-CR2_like"/>
    <property type="match status" value="1"/>
</dbReference>
<keyword evidence="5" id="KW-0378">Hydrolase</keyword>
<feature type="domain" description="Type I restriction modification DNA specificity" evidence="4">
    <location>
        <begin position="242"/>
        <end position="347"/>
    </location>
</feature>
<evidence type="ECO:0000313" key="6">
    <source>
        <dbReference type="Proteomes" id="UP000535276"/>
    </source>
</evidence>
<dbReference type="InterPro" id="IPR052021">
    <property type="entry name" value="Type-I_RS_S_subunit"/>
</dbReference>
<dbReference type="RefSeq" id="WP_179611446.1">
    <property type="nucleotide sequence ID" value="NZ_JACBZV010000003.1"/>
</dbReference>
<dbReference type="SUPFAM" id="SSF116734">
    <property type="entry name" value="DNA methylase specificity domain"/>
    <property type="match status" value="2"/>
</dbReference>
<comment type="similarity">
    <text evidence="1">Belongs to the type-I restriction system S methylase family.</text>
</comment>
<accession>A0A7Z0IXR9</accession>